<dbReference type="AlphaFoldDB" id="A0A0F8YLB5"/>
<comment type="caution">
    <text evidence="1">The sequence shown here is derived from an EMBL/GenBank/DDBJ whole genome shotgun (WGS) entry which is preliminary data.</text>
</comment>
<gene>
    <name evidence="1" type="ORF">LCGC14_2882980</name>
</gene>
<organism evidence="1">
    <name type="scientific">marine sediment metagenome</name>
    <dbReference type="NCBI Taxonomy" id="412755"/>
    <lineage>
        <taxon>unclassified sequences</taxon>
        <taxon>metagenomes</taxon>
        <taxon>ecological metagenomes</taxon>
    </lineage>
</organism>
<protein>
    <submittedName>
        <fullName evidence="1">Uncharacterized protein</fullName>
    </submittedName>
</protein>
<feature type="non-terminal residue" evidence="1">
    <location>
        <position position="57"/>
    </location>
</feature>
<accession>A0A0F8YLB5</accession>
<evidence type="ECO:0000313" key="1">
    <source>
        <dbReference type="EMBL" id="KKK74515.1"/>
    </source>
</evidence>
<name>A0A0F8YLB5_9ZZZZ</name>
<sequence length="57" mass="5765">MFEDVAKRILRAVFGGGSDIDATNPLPVDTSPGAKSIATILDEATIAAATTTALADC</sequence>
<reference evidence="1" key="1">
    <citation type="journal article" date="2015" name="Nature">
        <title>Complex archaea that bridge the gap between prokaryotes and eukaryotes.</title>
        <authorList>
            <person name="Spang A."/>
            <person name="Saw J.H."/>
            <person name="Jorgensen S.L."/>
            <person name="Zaremba-Niedzwiedzka K."/>
            <person name="Martijn J."/>
            <person name="Lind A.E."/>
            <person name="van Eijk R."/>
            <person name="Schleper C."/>
            <person name="Guy L."/>
            <person name="Ettema T.J."/>
        </authorList>
    </citation>
    <scope>NUCLEOTIDE SEQUENCE</scope>
</reference>
<dbReference type="EMBL" id="LAZR01056282">
    <property type="protein sequence ID" value="KKK74515.1"/>
    <property type="molecule type" value="Genomic_DNA"/>
</dbReference>
<proteinExistence type="predicted"/>